<sequence length="101" mass="11893">MKHQMTKGLIHFAQCIKTAAAARANHCPRLLYFGVILIHATSYATVQFEESRYFFFYNFLNIFMKFAVPAFLALNAFVLFYNYGGRRVTLQMTATFYKRRR</sequence>
<evidence type="ECO:0008006" key="4">
    <source>
        <dbReference type="Google" id="ProtNLM"/>
    </source>
</evidence>
<keyword evidence="1" id="KW-0472">Membrane</keyword>
<evidence type="ECO:0000313" key="2">
    <source>
        <dbReference type="EMBL" id="AIQ64676.1"/>
    </source>
</evidence>
<accession>A0A089LT05</accession>
<reference evidence="2 3" key="1">
    <citation type="submission" date="2014-08" db="EMBL/GenBank/DDBJ databases">
        <title>Comparative genomics of the Paenibacillus odorifer group.</title>
        <authorList>
            <person name="den Bakker H.C."/>
            <person name="Tsai Y.-C."/>
            <person name="Martin N."/>
            <person name="Korlach J."/>
            <person name="Wiedmann M."/>
        </authorList>
    </citation>
    <scope>NUCLEOTIDE SEQUENCE [LARGE SCALE GENOMIC DNA]</scope>
    <source>
        <strain evidence="2 3">DSM 14472</strain>
    </source>
</reference>
<evidence type="ECO:0000256" key="1">
    <source>
        <dbReference type="SAM" id="Phobius"/>
    </source>
</evidence>
<dbReference type="STRING" id="169760.PSTEL_17740"/>
<keyword evidence="1" id="KW-1133">Transmembrane helix</keyword>
<proteinExistence type="predicted"/>
<keyword evidence="3" id="KW-1185">Reference proteome</keyword>
<protein>
    <recommendedName>
        <fullName evidence="4">Acyltransferase 3 domain-containing protein</fullName>
    </recommendedName>
</protein>
<organism evidence="2 3">
    <name type="scientific">Paenibacillus stellifer</name>
    <dbReference type="NCBI Taxonomy" id="169760"/>
    <lineage>
        <taxon>Bacteria</taxon>
        <taxon>Bacillati</taxon>
        <taxon>Bacillota</taxon>
        <taxon>Bacilli</taxon>
        <taxon>Bacillales</taxon>
        <taxon>Paenibacillaceae</taxon>
        <taxon>Paenibacillus</taxon>
    </lineage>
</organism>
<dbReference type="RefSeq" id="WP_038697127.1">
    <property type="nucleotide sequence ID" value="NZ_CP009286.1"/>
</dbReference>
<feature type="transmembrane region" description="Helical" evidence="1">
    <location>
        <begin position="54"/>
        <end position="81"/>
    </location>
</feature>
<gene>
    <name evidence="2" type="ORF">PSTEL_17740</name>
</gene>
<dbReference type="KEGG" id="pste:PSTEL_17740"/>
<dbReference type="EMBL" id="CP009286">
    <property type="protein sequence ID" value="AIQ64676.1"/>
    <property type="molecule type" value="Genomic_DNA"/>
</dbReference>
<keyword evidence="1" id="KW-0812">Transmembrane</keyword>
<feature type="transmembrane region" description="Helical" evidence="1">
    <location>
        <begin position="30"/>
        <end position="48"/>
    </location>
</feature>
<dbReference type="Proteomes" id="UP000029507">
    <property type="component" value="Chromosome"/>
</dbReference>
<evidence type="ECO:0000313" key="3">
    <source>
        <dbReference type="Proteomes" id="UP000029507"/>
    </source>
</evidence>
<name>A0A089LT05_9BACL</name>
<dbReference type="HOGENOM" id="CLU_2288782_0_0_9"/>
<dbReference type="AlphaFoldDB" id="A0A089LT05"/>